<evidence type="ECO:0000313" key="2">
    <source>
        <dbReference type="Ensembl" id="ENSSSCP00025022714.1"/>
    </source>
</evidence>
<dbReference type="Ensembl" id="ENSSSCT00025053351.1">
    <property type="protein sequence ID" value="ENSSSCP00025022714.1"/>
    <property type="gene ID" value="ENSSSCG00025039296.1"/>
</dbReference>
<name>A0A8D0RVQ4_PIG</name>
<sequence length="193" mass="21515">MEVPRLGIKSELPLLAYTTATAMPDPSQICDLHHSSWQCWVLNPLSEVRDRTLNLMVPSGIRFRCTMTGTPVVTNVAGNMAMQISLQDPAFNSFGYLPRSGIAGSYNTSIFNYLGNCHSVFCLSCTTLHSHQQGTSVLISPHPHQYLLFSVFLIVATLMGMRWYLAAVLICISLVMSEVETVFMGYWPFVYLP</sequence>
<keyword evidence="1" id="KW-1133">Transmembrane helix</keyword>
<keyword evidence="1" id="KW-0472">Membrane</keyword>
<reference evidence="2" key="1">
    <citation type="submission" date="2025-08" db="UniProtKB">
        <authorList>
            <consortium name="Ensembl"/>
        </authorList>
    </citation>
    <scope>IDENTIFICATION</scope>
</reference>
<evidence type="ECO:0000313" key="3">
    <source>
        <dbReference type="Proteomes" id="UP000694727"/>
    </source>
</evidence>
<protein>
    <submittedName>
        <fullName evidence="2">Uncharacterized protein</fullName>
    </submittedName>
</protein>
<keyword evidence="1" id="KW-0812">Transmembrane</keyword>
<feature type="transmembrane region" description="Helical" evidence="1">
    <location>
        <begin position="146"/>
        <end position="176"/>
    </location>
</feature>
<dbReference type="Proteomes" id="UP000694727">
    <property type="component" value="Unplaced"/>
</dbReference>
<organism evidence="2 3">
    <name type="scientific">Sus scrofa</name>
    <name type="common">Pig</name>
    <dbReference type="NCBI Taxonomy" id="9823"/>
    <lineage>
        <taxon>Eukaryota</taxon>
        <taxon>Metazoa</taxon>
        <taxon>Chordata</taxon>
        <taxon>Craniata</taxon>
        <taxon>Vertebrata</taxon>
        <taxon>Euteleostomi</taxon>
        <taxon>Mammalia</taxon>
        <taxon>Eutheria</taxon>
        <taxon>Laurasiatheria</taxon>
        <taxon>Artiodactyla</taxon>
        <taxon>Suina</taxon>
        <taxon>Suidae</taxon>
        <taxon>Sus</taxon>
    </lineage>
</organism>
<accession>A0A8D0RVQ4</accession>
<proteinExistence type="predicted"/>
<dbReference type="AlphaFoldDB" id="A0A8D0RVQ4"/>
<evidence type="ECO:0000256" key="1">
    <source>
        <dbReference type="SAM" id="Phobius"/>
    </source>
</evidence>